<dbReference type="InterPro" id="IPR011049">
    <property type="entry name" value="Serralysin-like_metalloprot_C"/>
</dbReference>
<evidence type="ECO:0000256" key="3">
    <source>
        <dbReference type="ARBA" id="ARBA00022525"/>
    </source>
</evidence>
<dbReference type="GO" id="GO:0005509">
    <property type="term" value="F:calcium ion binding"/>
    <property type="evidence" value="ECO:0007669"/>
    <property type="project" value="InterPro"/>
</dbReference>
<evidence type="ECO:0000256" key="1">
    <source>
        <dbReference type="ARBA" id="ARBA00004370"/>
    </source>
</evidence>
<dbReference type="PRINTS" id="PR00313">
    <property type="entry name" value="CABNDNGRPT"/>
</dbReference>
<dbReference type="AlphaFoldDB" id="A0A1H4CW17"/>
<organism evidence="9 10">
    <name type="scientific">Rubrimonas cliftonensis</name>
    <dbReference type="NCBI Taxonomy" id="89524"/>
    <lineage>
        <taxon>Bacteria</taxon>
        <taxon>Pseudomonadati</taxon>
        <taxon>Pseudomonadota</taxon>
        <taxon>Alphaproteobacteria</taxon>
        <taxon>Rhodobacterales</taxon>
        <taxon>Paracoccaceae</taxon>
        <taxon>Rubrimonas</taxon>
    </lineage>
</organism>
<keyword evidence="6" id="KW-0843">Virulence</keyword>
<accession>A0A1H4CW17</accession>
<keyword evidence="4" id="KW-0800">Toxin</keyword>
<dbReference type="InterPro" id="IPR001343">
    <property type="entry name" value="Hemolysn_Ca-bd"/>
</dbReference>
<dbReference type="Gene3D" id="2.150.10.10">
    <property type="entry name" value="Serralysin-like metalloprotease, C-terminal"/>
    <property type="match status" value="3"/>
</dbReference>
<keyword evidence="3" id="KW-0964">Secreted</keyword>
<comment type="subcellular location">
    <subcellularLocation>
        <location evidence="1">Membrane</location>
    </subcellularLocation>
    <subcellularLocation>
        <location evidence="2">Secreted</location>
    </subcellularLocation>
</comment>
<evidence type="ECO:0000256" key="6">
    <source>
        <dbReference type="ARBA" id="ARBA00023026"/>
    </source>
</evidence>
<feature type="region of interest" description="Disordered" evidence="8">
    <location>
        <begin position="633"/>
        <end position="693"/>
    </location>
</feature>
<dbReference type="InterPro" id="IPR050557">
    <property type="entry name" value="RTX_toxin/Mannuronan_C5-epim"/>
</dbReference>
<dbReference type="PANTHER" id="PTHR38340:SF1">
    <property type="entry name" value="S-LAYER PROTEIN"/>
    <property type="match status" value="1"/>
</dbReference>
<evidence type="ECO:0000256" key="2">
    <source>
        <dbReference type="ARBA" id="ARBA00004613"/>
    </source>
</evidence>
<dbReference type="SUPFAM" id="SSF51120">
    <property type="entry name" value="beta-Roll"/>
    <property type="match status" value="2"/>
</dbReference>
<keyword evidence="7" id="KW-0472">Membrane</keyword>
<dbReference type="PROSITE" id="PS00330">
    <property type="entry name" value="HEMOLYSIN_CALCIUM"/>
    <property type="match status" value="3"/>
</dbReference>
<dbReference type="GO" id="GO:0005576">
    <property type="term" value="C:extracellular region"/>
    <property type="evidence" value="ECO:0007669"/>
    <property type="project" value="UniProtKB-SubCell"/>
</dbReference>
<proteinExistence type="predicted"/>
<dbReference type="InterPro" id="IPR018511">
    <property type="entry name" value="Hemolysin-typ_Ca-bd_CS"/>
</dbReference>
<dbReference type="GO" id="GO:0016020">
    <property type="term" value="C:membrane"/>
    <property type="evidence" value="ECO:0007669"/>
    <property type="project" value="UniProtKB-SubCell"/>
</dbReference>
<dbReference type="SUPFAM" id="SSF69318">
    <property type="entry name" value="Integrin alpha N-terminal domain"/>
    <property type="match status" value="1"/>
</dbReference>
<evidence type="ECO:0000256" key="7">
    <source>
        <dbReference type="ARBA" id="ARBA00023136"/>
    </source>
</evidence>
<dbReference type="Pfam" id="PF00353">
    <property type="entry name" value="HemolysinCabind"/>
    <property type="match status" value="5"/>
</dbReference>
<dbReference type="EMBL" id="FNQM01000008">
    <property type="protein sequence ID" value="SEA64578.1"/>
    <property type="molecule type" value="Genomic_DNA"/>
</dbReference>
<dbReference type="GO" id="GO:0090729">
    <property type="term" value="F:toxin activity"/>
    <property type="evidence" value="ECO:0007669"/>
    <property type="project" value="UniProtKB-KW"/>
</dbReference>
<dbReference type="Gene3D" id="2.130.10.130">
    <property type="entry name" value="Integrin alpha, N-terminal"/>
    <property type="match status" value="3"/>
</dbReference>
<reference evidence="9 10" key="1">
    <citation type="submission" date="2016-10" db="EMBL/GenBank/DDBJ databases">
        <authorList>
            <person name="de Groot N.N."/>
        </authorList>
    </citation>
    <scope>NUCLEOTIDE SEQUENCE [LARGE SCALE GENOMIC DNA]</scope>
    <source>
        <strain evidence="9 10">DSM 15345</strain>
    </source>
</reference>
<dbReference type="PANTHER" id="PTHR38340">
    <property type="entry name" value="S-LAYER PROTEIN"/>
    <property type="match status" value="1"/>
</dbReference>
<dbReference type="PRINTS" id="PR01488">
    <property type="entry name" value="RTXTOXINA"/>
</dbReference>
<evidence type="ECO:0000256" key="5">
    <source>
        <dbReference type="ARBA" id="ARBA00022737"/>
    </source>
</evidence>
<dbReference type="STRING" id="89524.SAMN05444370_10868"/>
<feature type="compositionally biased region" description="Low complexity" evidence="8">
    <location>
        <begin position="638"/>
        <end position="651"/>
    </location>
</feature>
<evidence type="ECO:0000313" key="9">
    <source>
        <dbReference type="EMBL" id="SEA64578.1"/>
    </source>
</evidence>
<name>A0A1H4CW17_9RHOB</name>
<dbReference type="Pfam" id="PF17963">
    <property type="entry name" value="Big_9"/>
    <property type="match status" value="1"/>
</dbReference>
<evidence type="ECO:0000313" key="10">
    <source>
        <dbReference type="Proteomes" id="UP000198703"/>
    </source>
</evidence>
<protein>
    <submittedName>
        <fullName evidence="9">Hemolysin-type calcium-binding repeat-containing protein</fullName>
    </submittedName>
</protein>
<dbReference type="RefSeq" id="WP_139284062.1">
    <property type="nucleotide sequence ID" value="NZ_FNQM01000008.1"/>
</dbReference>
<evidence type="ECO:0000256" key="4">
    <source>
        <dbReference type="ARBA" id="ARBA00022656"/>
    </source>
</evidence>
<evidence type="ECO:0000256" key="8">
    <source>
        <dbReference type="SAM" id="MobiDB-lite"/>
    </source>
</evidence>
<sequence length="889" mass="89106">MTDAFVAVDDAAAGFTTSPFRIDPRANDAGPEGVALSIGAVSTLSGGGVVTIAADGALLFEPDDAFDGLAPGETATVTFSYVLGAPNRGAIDVSALTPEGGFAFQSTGPNYSFEVAEPLGTGDVNGDGVDDLILGDRFGGFGAPYLAVLFGREGLREGPVDLYGLGPEDGLHVTGSFGGAEYIDEPAFAAVGDLDGDGVTELALASRYSGDATPAVDSFGYTKSIYSGLAAVLFGVSGRSGTVAIDDAPGGPETSVLVPDAPIGLGGGVFAAGDLNGDGYDDLGVTSNGYFFGEWTADLAALHVVFGGPAGAAALATPGALDGANGFTIPVLVSEGAGYHGDIAAGLDMNGDGVDDLVLSAYVDGEFVVAVVYGRADGFDATVTLEALSGDDGYLITPGPGVVYEFEVVALGDANGDGRDDLGLVYTELELSDCCASQAGPPQLAVLYGGASPATGRVTLAERLAAGSRLITNAWLDDGYARLNAAPAGDFNGDGLADLLISTYDESYDPDTSDFTERSEAYVVFGVAGVDPPPLSLQDIDGANGVALIGVTGFTYRPSQARPVGDLNADGFDDIVIIDRVPNPDDPFGAPTTAAVVYGRATGPAPATGTVTVTLTAPEALALAGGDGDDDFAGGAGRDTLSGGAGDDTLTGGLGDDALDGGAGDDSLSGDADEDVLSGGDGDDALSGGDGDDTLLAGLGDDTADGGAGDDLIKGYFGNDVIDGGDGDDFILAGDGDDTVTAGAGDDIVKLGRGDDVLDAGDGDDNVFGFRGNERLVGGAGDDSLRGNLGDDTFEGGAGDDVFILGPGLDVIVYNDLDWGRDRAPRFNVGSDLIDLSGAGITGIDALDIFQKGRLVTIWQVDSYENSLSILIEGGERLTEVADSVFIFA</sequence>
<keyword evidence="5" id="KW-0677">Repeat</keyword>
<feature type="compositionally biased region" description="Acidic residues" evidence="8">
    <location>
        <begin position="671"/>
        <end position="684"/>
    </location>
</feature>
<dbReference type="OrthoDB" id="7766606at2"/>
<dbReference type="InterPro" id="IPR028994">
    <property type="entry name" value="Integrin_alpha_N"/>
</dbReference>
<dbReference type="Proteomes" id="UP000198703">
    <property type="component" value="Unassembled WGS sequence"/>
</dbReference>
<dbReference type="InterPro" id="IPR003995">
    <property type="entry name" value="RTX_toxin_determinant-A"/>
</dbReference>
<keyword evidence="10" id="KW-1185">Reference proteome</keyword>
<gene>
    <name evidence="9" type="ORF">SAMN05444370_10868</name>
</gene>